<evidence type="ECO:0000256" key="2">
    <source>
        <dbReference type="ARBA" id="ARBA00022729"/>
    </source>
</evidence>
<comment type="caution">
    <text evidence="6">The sequence shown here is derived from an EMBL/GenBank/DDBJ whole genome shotgun (WGS) entry which is preliminary data.</text>
</comment>
<feature type="signal peptide" evidence="4">
    <location>
        <begin position="1"/>
        <end position="35"/>
    </location>
</feature>
<dbReference type="PANTHER" id="PTHR11069">
    <property type="entry name" value="GLUCOSYLCERAMIDASE"/>
    <property type="match status" value="1"/>
</dbReference>
<dbReference type="SUPFAM" id="SSF51011">
    <property type="entry name" value="Glycosyl hydrolase domain"/>
    <property type="match status" value="1"/>
</dbReference>
<evidence type="ECO:0000313" key="6">
    <source>
        <dbReference type="EMBL" id="MDA1385976.1"/>
    </source>
</evidence>
<dbReference type="InterPro" id="IPR006311">
    <property type="entry name" value="TAT_signal"/>
</dbReference>
<keyword evidence="9" id="KW-1185">Reference proteome</keyword>
<dbReference type="EMBL" id="JAPZVQ010000007">
    <property type="protein sequence ID" value="MDA1385976.1"/>
    <property type="molecule type" value="Genomic_DNA"/>
</dbReference>
<dbReference type="Pfam" id="PF17189">
    <property type="entry name" value="Glyco_hydro_30C"/>
    <property type="match status" value="1"/>
</dbReference>
<keyword evidence="3 7" id="KW-0378">Hydrolase</keyword>
<name>A0A9X3PLF9_9ACTN</name>
<dbReference type="PROSITE" id="PS51318">
    <property type="entry name" value="TAT"/>
    <property type="match status" value="1"/>
</dbReference>
<dbReference type="PANTHER" id="PTHR11069:SF38">
    <property type="entry name" value="GLUCURONOXYLANASE XYNC"/>
    <property type="match status" value="1"/>
</dbReference>
<sequence>MAKTPSATPFNRRSVLTAGAAAPLAIGLTATPAQAGTAQPPSVLVEPRRCRQVIRGFGGMTHASWIGELTPSQCDTAFDNGSKDLGFTILRIPVPEDRANWSVDLATAQAAAAKGALVFASPWNPPSDLVEMFERVDEAPAGSQYEAETATLVNAHIATDTPGYQGEGYAHFDGATDASVEFGTVFIGSTGTKNLAFRYSAPTADVHADVYVAGVLVAQSVLFPRTETWAWKSVQAAMTPGRWPVTVAATGEGGPDLDFLMAAPYTPPTEARRLRYDAYGAYAQHLNDFVLHMRDNGVELYGISVQNEPDYAHDWTWWTAAEMNRFLRDFADRIDCRVIAPESFQYVKSVSDPILDDPAALANVDIVGAHLYGTAYEDFPYPRFEDEGEGKELWMTEVYHPNSSSSANLWPEALKVAEHVHHAMVDAEFQAYVWWYLRRYYGPLLEDGTISKRGNMLAHFSKFVRPGCVRVEAQKEPQAGVLTSAYAGDDGTFVVVAVNTTTAAVGQSFAVRGHRVRCAKPWLTDATRDMAEQPAVPGRGDGFTASLPPESVTTFVVSA</sequence>
<dbReference type="SUPFAM" id="SSF49785">
    <property type="entry name" value="Galactose-binding domain-like"/>
    <property type="match status" value="1"/>
</dbReference>
<dbReference type="RefSeq" id="WP_270122441.1">
    <property type="nucleotide sequence ID" value="NZ_BAAAOM010000001.1"/>
</dbReference>
<organism evidence="6 8">
    <name type="scientific">Glycomyces lechevalierae</name>
    <dbReference type="NCBI Taxonomy" id="256034"/>
    <lineage>
        <taxon>Bacteria</taxon>
        <taxon>Bacillati</taxon>
        <taxon>Actinomycetota</taxon>
        <taxon>Actinomycetes</taxon>
        <taxon>Glycomycetales</taxon>
        <taxon>Glycomycetaceae</taxon>
        <taxon>Glycomyces</taxon>
    </lineage>
</organism>
<feature type="domain" description="CBM6" evidence="5">
    <location>
        <begin position="143"/>
        <end position="263"/>
    </location>
</feature>
<keyword evidence="2 4" id="KW-0732">Signal</keyword>
<dbReference type="Pfam" id="PF16990">
    <property type="entry name" value="CBM_35"/>
    <property type="match status" value="1"/>
</dbReference>
<dbReference type="InterPro" id="IPR005084">
    <property type="entry name" value="CBM6"/>
</dbReference>
<dbReference type="Proteomes" id="UP001183604">
    <property type="component" value="Unassembled WGS sequence"/>
</dbReference>
<dbReference type="AlphaFoldDB" id="A0A9X3PLF9"/>
<dbReference type="GO" id="GO:0030246">
    <property type="term" value="F:carbohydrate binding"/>
    <property type="evidence" value="ECO:0007669"/>
    <property type="project" value="InterPro"/>
</dbReference>
<dbReference type="Gene3D" id="3.20.20.80">
    <property type="entry name" value="Glycosidases"/>
    <property type="match status" value="2"/>
</dbReference>
<reference evidence="6" key="1">
    <citation type="submission" date="2022-12" db="EMBL/GenBank/DDBJ databases">
        <title>Gycomyces niveus sp.nov., a novel actinomycete isolated from soil in Shouguang.</title>
        <authorList>
            <person name="Yang X."/>
        </authorList>
    </citation>
    <scope>NUCLEOTIDE SEQUENCE</scope>
    <source>
        <strain evidence="6">DSM 44724</strain>
    </source>
</reference>
<evidence type="ECO:0000256" key="4">
    <source>
        <dbReference type="SAM" id="SignalP"/>
    </source>
</evidence>
<dbReference type="Gene3D" id="2.60.40.1180">
    <property type="entry name" value="Golgi alpha-mannosidase II"/>
    <property type="match status" value="1"/>
</dbReference>
<evidence type="ECO:0000313" key="7">
    <source>
        <dbReference type="EMBL" id="MDR7340867.1"/>
    </source>
</evidence>
<dbReference type="PROSITE" id="PS51175">
    <property type="entry name" value="CBM6"/>
    <property type="match status" value="1"/>
</dbReference>
<protein>
    <submittedName>
        <fullName evidence="7">O-glycosyl hydrolase</fullName>
    </submittedName>
</protein>
<dbReference type="InterPro" id="IPR013780">
    <property type="entry name" value="Glyco_hydro_b"/>
</dbReference>
<comment type="similarity">
    <text evidence="1">Belongs to the glycosyl hydrolase 30 family.</text>
</comment>
<dbReference type="InterPro" id="IPR017853">
    <property type="entry name" value="GH"/>
</dbReference>
<dbReference type="InterPro" id="IPR008979">
    <property type="entry name" value="Galactose-bd-like_sf"/>
</dbReference>
<feature type="chain" id="PRO_5040747432" evidence="4">
    <location>
        <begin position="36"/>
        <end position="559"/>
    </location>
</feature>
<accession>A0A9X3PLF9</accession>
<dbReference type="Proteomes" id="UP001145799">
    <property type="component" value="Unassembled WGS sequence"/>
</dbReference>
<evidence type="ECO:0000256" key="3">
    <source>
        <dbReference type="ARBA" id="ARBA00022801"/>
    </source>
</evidence>
<evidence type="ECO:0000313" key="8">
    <source>
        <dbReference type="Proteomes" id="UP001145799"/>
    </source>
</evidence>
<proteinExistence type="inferred from homology"/>
<gene>
    <name evidence="7" type="ORF">J2S69_004586</name>
    <name evidence="6" type="ORF">O2L01_13365</name>
</gene>
<dbReference type="SUPFAM" id="SSF51445">
    <property type="entry name" value="(Trans)glycosidases"/>
    <property type="match status" value="1"/>
</dbReference>
<dbReference type="GO" id="GO:0016020">
    <property type="term" value="C:membrane"/>
    <property type="evidence" value="ECO:0007669"/>
    <property type="project" value="GOC"/>
</dbReference>
<dbReference type="GO" id="GO:0004348">
    <property type="term" value="F:glucosylceramidase activity"/>
    <property type="evidence" value="ECO:0007669"/>
    <property type="project" value="InterPro"/>
</dbReference>
<dbReference type="EMBL" id="JAVDYD010000001">
    <property type="protein sequence ID" value="MDR7340867.1"/>
    <property type="molecule type" value="Genomic_DNA"/>
</dbReference>
<reference evidence="7 9" key="2">
    <citation type="submission" date="2023-07" db="EMBL/GenBank/DDBJ databases">
        <title>Sequencing the genomes of 1000 actinobacteria strains.</title>
        <authorList>
            <person name="Klenk H.-P."/>
        </authorList>
    </citation>
    <scope>NUCLEOTIDE SEQUENCE [LARGE SCALE GENOMIC DNA]</scope>
    <source>
        <strain evidence="7 9">DSM 44724</strain>
    </source>
</reference>
<evidence type="ECO:0000313" key="9">
    <source>
        <dbReference type="Proteomes" id="UP001183604"/>
    </source>
</evidence>
<dbReference type="InterPro" id="IPR001139">
    <property type="entry name" value="Glyco_hydro_30"/>
</dbReference>
<evidence type="ECO:0000256" key="1">
    <source>
        <dbReference type="ARBA" id="ARBA00005382"/>
    </source>
</evidence>
<dbReference type="InterPro" id="IPR033452">
    <property type="entry name" value="GH30_C"/>
</dbReference>
<evidence type="ECO:0000259" key="5">
    <source>
        <dbReference type="PROSITE" id="PS51175"/>
    </source>
</evidence>
<dbReference type="GO" id="GO:0006665">
    <property type="term" value="P:sphingolipid metabolic process"/>
    <property type="evidence" value="ECO:0007669"/>
    <property type="project" value="InterPro"/>
</dbReference>